<dbReference type="Pfam" id="PF02609">
    <property type="entry name" value="Exonuc_VII_S"/>
    <property type="match status" value="1"/>
</dbReference>
<keyword evidence="9" id="KW-1185">Reference proteome</keyword>
<dbReference type="GO" id="GO:0005737">
    <property type="term" value="C:cytoplasm"/>
    <property type="evidence" value="ECO:0007669"/>
    <property type="project" value="UniProtKB-SubCell"/>
</dbReference>
<keyword evidence="4 6" id="KW-0378">Hydrolase</keyword>
<comment type="subcellular location">
    <subcellularLocation>
        <location evidence="6">Cytoplasm</location>
    </subcellularLocation>
</comment>
<dbReference type="AlphaFoldDB" id="A0A4R7ZEY7"/>
<evidence type="ECO:0000256" key="1">
    <source>
        <dbReference type="ARBA" id="ARBA00009998"/>
    </source>
</evidence>
<dbReference type="GO" id="GO:0006308">
    <property type="term" value="P:DNA catabolic process"/>
    <property type="evidence" value="ECO:0007669"/>
    <property type="project" value="UniProtKB-UniRule"/>
</dbReference>
<dbReference type="GO" id="GO:0009318">
    <property type="term" value="C:exodeoxyribonuclease VII complex"/>
    <property type="evidence" value="ECO:0007669"/>
    <property type="project" value="UniProtKB-UniRule"/>
</dbReference>
<gene>
    <name evidence="6" type="primary">xseB</name>
    <name evidence="8" type="ORF">EDD63_1304</name>
</gene>
<dbReference type="HAMAP" id="MF_00337">
    <property type="entry name" value="Exonuc_7_S"/>
    <property type="match status" value="1"/>
</dbReference>
<evidence type="ECO:0000313" key="8">
    <source>
        <dbReference type="EMBL" id="TDW14811.1"/>
    </source>
</evidence>
<dbReference type="RefSeq" id="WP_134170283.1">
    <property type="nucleotide sequence ID" value="NZ_SODD01000030.1"/>
</dbReference>
<evidence type="ECO:0000256" key="4">
    <source>
        <dbReference type="ARBA" id="ARBA00022801"/>
    </source>
</evidence>
<dbReference type="InterPro" id="IPR003761">
    <property type="entry name" value="Exonuc_VII_S"/>
</dbReference>
<evidence type="ECO:0000256" key="2">
    <source>
        <dbReference type="ARBA" id="ARBA00022490"/>
    </source>
</evidence>
<dbReference type="Proteomes" id="UP000294743">
    <property type="component" value="Unassembled WGS sequence"/>
</dbReference>
<dbReference type="SUPFAM" id="SSF116842">
    <property type="entry name" value="XseB-like"/>
    <property type="match status" value="1"/>
</dbReference>
<evidence type="ECO:0000256" key="3">
    <source>
        <dbReference type="ARBA" id="ARBA00022722"/>
    </source>
</evidence>
<keyword evidence="3 6" id="KW-0540">Nuclease</keyword>
<organism evidence="8 9">
    <name type="scientific">Breznakia blatticola</name>
    <dbReference type="NCBI Taxonomy" id="1754012"/>
    <lineage>
        <taxon>Bacteria</taxon>
        <taxon>Bacillati</taxon>
        <taxon>Bacillota</taxon>
        <taxon>Erysipelotrichia</taxon>
        <taxon>Erysipelotrichales</taxon>
        <taxon>Erysipelotrichaceae</taxon>
        <taxon>Breznakia</taxon>
    </lineage>
</organism>
<sequence length="72" mass="8370">MESKMTFRERMNRLDTVVSQLERNEVELEDAIDLLKEALLIVKSCDEQLQGFEEQVSQLIAEETNESEATHE</sequence>
<name>A0A4R7ZEY7_9FIRM</name>
<proteinExistence type="inferred from homology"/>
<accession>A0A4R7ZEY7</accession>
<dbReference type="GO" id="GO:0008855">
    <property type="term" value="F:exodeoxyribonuclease VII activity"/>
    <property type="evidence" value="ECO:0007669"/>
    <property type="project" value="UniProtKB-UniRule"/>
</dbReference>
<keyword evidence="5 6" id="KW-0269">Exonuclease</keyword>
<comment type="subunit">
    <text evidence="6">Heterooligomer composed of large and small subunits.</text>
</comment>
<comment type="caution">
    <text evidence="8">The sequence shown here is derived from an EMBL/GenBank/DDBJ whole genome shotgun (WGS) entry which is preliminary data.</text>
</comment>
<dbReference type="EMBL" id="SODD01000030">
    <property type="protein sequence ID" value="TDW14811.1"/>
    <property type="molecule type" value="Genomic_DNA"/>
</dbReference>
<evidence type="ECO:0000256" key="6">
    <source>
        <dbReference type="HAMAP-Rule" id="MF_00337"/>
    </source>
</evidence>
<evidence type="ECO:0000256" key="5">
    <source>
        <dbReference type="ARBA" id="ARBA00022839"/>
    </source>
</evidence>
<evidence type="ECO:0000313" key="9">
    <source>
        <dbReference type="Proteomes" id="UP000294743"/>
    </source>
</evidence>
<evidence type="ECO:0000256" key="7">
    <source>
        <dbReference type="SAM" id="Coils"/>
    </source>
</evidence>
<protein>
    <recommendedName>
        <fullName evidence="6">Exodeoxyribonuclease 7 small subunit</fullName>
        <ecNumber evidence="6">3.1.11.6</ecNumber>
    </recommendedName>
    <alternativeName>
        <fullName evidence="6">Exodeoxyribonuclease VII small subunit</fullName>
        <shortName evidence="6">Exonuclease VII small subunit</shortName>
    </alternativeName>
</protein>
<keyword evidence="7" id="KW-0175">Coiled coil</keyword>
<keyword evidence="2 6" id="KW-0963">Cytoplasm</keyword>
<comment type="similarity">
    <text evidence="1 6">Belongs to the XseB family.</text>
</comment>
<comment type="catalytic activity">
    <reaction evidence="6">
        <text>Exonucleolytic cleavage in either 5'- to 3'- or 3'- to 5'-direction to yield nucleoside 5'-phosphates.</text>
        <dbReference type="EC" id="3.1.11.6"/>
    </reaction>
</comment>
<feature type="coiled-coil region" evidence="7">
    <location>
        <begin position="11"/>
        <end position="62"/>
    </location>
</feature>
<reference evidence="8 9" key="1">
    <citation type="submission" date="2019-03" db="EMBL/GenBank/DDBJ databases">
        <title>Genomic Encyclopedia of Type Strains, Phase IV (KMG-IV): sequencing the most valuable type-strain genomes for metagenomic binning, comparative biology and taxonomic classification.</title>
        <authorList>
            <person name="Goeker M."/>
        </authorList>
    </citation>
    <scope>NUCLEOTIDE SEQUENCE [LARGE SCALE GENOMIC DNA]</scope>
    <source>
        <strain evidence="8 9">DSM 28867</strain>
    </source>
</reference>
<dbReference type="NCBIfam" id="TIGR01280">
    <property type="entry name" value="xseB"/>
    <property type="match status" value="1"/>
</dbReference>
<dbReference type="Gene3D" id="1.10.287.1040">
    <property type="entry name" value="Exonuclease VII, small subunit"/>
    <property type="match status" value="1"/>
</dbReference>
<dbReference type="EC" id="3.1.11.6" evidence="6"/>
<dbReference type="OrthoDB" id="49164at2"/>
<dbReference type="InterPro" id="IPR037004">
    <property type="entry name" value="Exonuc_VII_ssu_sf"/>
</dbReference>
<comment type="function">
    <text evidence="6">Bidirectionally degrades single-stranded DNA into large acid-insoluble oligonucleotides, which are then degraded further into small acid-soluble oligonucleotides.</text>
</comment>